<organism evidence="1 2">
    <name type="scientific">Acidobacterium capsulatum (strain ATCC 51196 / DSM 11244 / BCRC 80197 / JCM 7670 / NBRC 15755 / NCIMB 13165 / 161)</name>
    <dbReference type="NCBI Taxonomy" id="240015"/>
    <lineage>
        <taxon>Bacteria</taxon>
        <taxon>Pseudomonadati</taxon>
        <taxon>Acidobacteriota</taxon>
        <taxon>Terriglobia</taxon>
        <taxon>Terriglobales</taxon>
        <taxon>Acidobacteriaceae</taxon>
        <taxon>Acidobacterium</taxon>
    </lineage>
</organism>
<gene>
    <name evidence="1" type="ordered locus">ACP_1831</name>
</gene>
<evidence type="ECO:0000313" key="2">
    <source>
        <dbReference type="Proteomes" id="UP000002207"/>
    </source>
</evidence>
<dbReference type="KEGG" id="aca:ACP_1831"/>
<reference evidence="1 2" key="1">
    <citation type="journal article" date="2009" name="Appl. Environ. Microbiol.">
        <title>Three genomes from the phylum Acidobacteria provide insight into the lifestyles of these microorganisms in soils.</title>
        <authorList>
            <person name="Ward N.L."/>
            <person name="Challacombe J.F."/>
            <person name="Janssen P.H."/>
            <person name="Henrissat B."/>
            <person name="Coutinho P.M."/>
            <person name="Wu M."/>
            <person name="Xie G."/>
            <person name="Haft D.H."/>
            <person name="Sait M."/>
            <person name="Badger J."/>
            <person name="Barabote R.D."/>
            <person name="Bradley B."/>
            <person name="Brettin T.S."/>
            <person name="Brinkac L.M."/>
            <person name="Bruce D."/>
            <person name="Creasy T."/>
            <person name="Daugherty S.C."/>
            <person name="Davidsen T.M."/>
            <person name="DeBoy R.T."/>
            <person name="Detter J.C."/>
            <person name="Dodson R.J."/>
            <person name="Durkin A.S."/>
            <person name="Ganapathy A."/>
            <person name="Gwinn-Giglio M."/>
            <person name="Han C.S."/>
            <person name="Khouri H."/>
            <person name="Kiss H."/>
            <person name="Kothari S.P."/>
            <person name="Madupu R."/>
            <person name="Nelson K.E."/>
            <person name="Nelson W.C."/>
            <person name="Paulsen I."/>
            <person name="Penn K."/>
            <person name="Ren Q."/>
            <person name="Rosovitz M.J."/>
            <person name="Selengut J.D."/>
            <person name="Shrivastava S."/>
            <person name="Sullivan S.A."/>
            <person name="Tapia R."/>
            <person name="Thompson L.S."/>
            <person name="Watkins K.L."/>
            <person name="Yang Q."/>
            <person name="Yu C."/>
            <person name="Zafar N."/>
            <person name="Zhou L."/>
            <person name="Kuske C.R."/>
        </authorList>
    </citation>
    <scope>NUCLEOTIDE SEQUENCE [LARGE SCALE GENOMIC DNA]</scope>
    <source>
        <strain evidence="2">ATCC 51196 / DSM 11244 / BCRC 80197 / JCM 7670 / NBRC 15755 / NCIMB 13165 / 161</strain>
    </source>
</reference>
<dbReference type="AlphaFoldDB" id="C1F7U9"/>
<proteinExistence type="predicted"/>
<evidence type="ECO:0000313" key="1">
    <source>
        <dbReference type="EMBL" id="ACO33287.1"/>
    </source>
</evidence>
<accession>C1F7U9</accession>
<protein>
    <submittedName>
        <fullName evidence="1">Uncharacterized protein</fullName>
    </submittedName>
</protein>
<name>C1F7U9_ACIC5</name>
<dbReference type="HOGENOM" id="CLU_1830752_0_0_0"/>
<keyword evidence="2" id="KW-1185">Reference proteome</keyword>
<dbReference type="InParanoid" id="C1F7U9"/>
<dbReference type="Proteomes" id="UP000002207">
    <property type="component" value="Chromosome"/>
</dbReference>
<sequence length="140" mass="15334">MGELRVDFVQLLEQALDTLAHALALALKRAKLRLHLGELHRLLVHQLAHRGHLFLGLGARGAFVAQQLHGAEHALLKRNHIVGNDGNFGILQGKRGHGVPLFASLRSIKRLPPRIAAEKRWIAGGNHLCSPRHPISGIAL</sequence>
<dbReference type="EMBL" id="CP001472">
    <property type="protein sequence ID" value="ACO33287.1"/>
    <property type="molecule type" value="Genomic_DNA"/>
</dbReference>